<organism evidence="1 2">
    <name type="scientific">Fulvivirga sedimenti</name>
    <dbReference type="NCBI Taxonomy" id="2879465"/>
    <lineage>
        <taxon>Bacteria</taxon>
        <taxon>Pseudomonadati</taxon>
        <taxon>Bacteroidota</taxon>
        <taxon>Cytophagia</taxon>
        <taxon>Cytophagales</taxon>
        <taxon>Fulvivirgaceae</taxon>
        <taxon>Fulvivirga</taxon>
    </lineage>
</organism>
<sequence length="197" mass="22650">MEKKYQTTEGTPYLYKDWKTGTITDIDGKKIDAALLKYDSYQDQLQIFKDGTTLILDAKLYPEFTLNFYEEGSTTQINRRFKTATSLELLGGKGFYEVFYEGKHKLVRKYKTDFIKDLVSDYGTNKEVEKFVTTDMFILVTPDGRMAEVKGGKNSVFELLGDKQDEAKAIAKKARYNIKNEYDFALLLEKLDDGAIN</sequence>
<gene>
    <name evidence="1" type="ORF">LDX50_23710</name>
</gene>
<evidence type="ECO:0000313" key="2">
    <source>
        <dbReference type="Proteomes" id="UP001139409"/>
    </source>
</evidence>
<name>A0A9X1HVP1_9BACT</name>
<proteinExistence type="predicted"/>
<dbReference type="EMBL" id="JAIXNE010000005">
    <property type="protein sequence ID" value="MCA6077903.1"/>
    <property type="molecule type" value="Genomic_DNA"/>
</dbReference>
<accession>A0A9X1HVP1</accession>
<evidence type="ECO:0000313" key="1">
    <source>
        <dbReference type="EMBL" id="MCA6077903.1"/>
    </source>
</evidence>
<dbReference type="AlphaFoldDB" id="A0A9X1HVP1"/>
<comment type="caution">
    <text evidence="1">The sequence shown here is derived from an EMBL/GenBank/DDBJ whole genome shotgun (WGS) entry which is preliminary data.</text>
</comment>
<reference evidence="1" key="1">
    <citation type="submission" date="2021-09" db="EMBL/GenBank/DDBJ databases">
        <title>Fulvivirga sp. isolated from coastal sediment.</title>
        <authorList>
            <person name="Yu H."/>
        </authorList>
    </citation>
    <scope>NUCLEOTIDE SEQUENCE</scope>
    <source>
        <strain evidence="1">1062</strain>
    </source>
</reference>
<dbReference type="Proteomes" id="UP001139409">
    <property type="component" value="Unassembled WGS sequence"/>
</dbReference>
<keyword evidence="2" id="KW-1185">Reference proteome</keyword>
<dbReference type="RefSeq" id="WP_225698767.1">
    <property type="nucleotide sequence ID" value="NZ_JAIXNE010000005.1"/>
</dbReference>
<protein>
    <submittedName>
        <fullName evidence="1">Uncharacterized protein</fullName>
    </submittedName>
</protein>